<evidence type="ECO:0000313" key="2">
    <source>
        <dbReference type="Proteomes" id="UP001177670"/>
    </source>
</evidence>
<keyword evidence="2" id="KW-1185">Reference proteome</keyword>
<comment type="caution">
    <text evidence="1">The sequence shown here is derived from an EMBL/GenBank/DDBJ whole genome shotgun (WGS) entry which is preliminary data.</text>
</comment>
<dbReference type="PANTHER" id="PTHR21398">
    <property type="entry name" value="AGAP007094-PA"/>
    <property type="match status" value="1"/>
</dbReference>
<dbReference type="SMART" id="SM00718">
    <property type="entry name" value="DM4_12"/>
    <property type="match status" value="1"/>
</dbReference>
<dbReference type="AlphaFoldDB" id="A0AA40FPK6"/>
<dbReference type="Pfam" id="PF07841">
    <property type="entry name" value="DM4_12"/>
    <property type="match status" value="1"/>
</dbReference>
<dbReference type="InterPro" id="IPR006631">
    <property type="entry name" value="DM4_12"/>
</dbReference>
<dbReference type="Proteomes" id="UP001177670">
    <property type="component" value="Unassembled WGS sequence"/>
</dbReference>
<proteinExistence type="predicted"/>
<protein>
    <submittedName>
        <fullName evidence="1">Uncharacterized protein</fullName>
    </submittedName>
</protein>
<organism evidence="1 2">
    <name type="scientific">Melipona bicolor</name>
    <dbReference type="NCBI Taxonomy" id="60889"/>
    <lineage>
        <taxon>Eukaryota</taxon>
        <taxon>Metazoa</taxon>
        <taxon>Ecdysozoa</taxon>
        <taxon>Arthropoda</taxon>
        <taxon>Hexapoda</taxon>
        <taxon>Insecta</taxon>
        <taxon>Pterygota</taxon>
        <taxon>Neoptera</taxon>
        <taxon>Endopterygota</taxon>
        <taxon>Hymenoptera</taxon>
        <taxon>Apocrita</taxon>
        <taxon>Aculeata</taxon>
        <taxon>Apoidea</taxon>
        <taxon>Anthophila</taxon>
        <taxon>Apidae</taxon>
        <taxon>Melipona</taxon>
    </lineage>
</organism>
<evidence type="ECO:0000313" key="1">
    <source>
        <dbReference type="EMBL" id="KAK1123027.1"/>
    </source>
</evidence>
<dbReference type="PANTHER" id="PTHR21398:SF1">
    <property type="entry name" value="FI03705P"/>
    <property type="match status" value="1"/>
</dbReference>
<name>A0AA40FPK6_9HYME</name>
<gene>
    <name evidence="1" type="ORF">K0M31_008663</name>
</gene>
<accession>A0AA40FPK6</accession>
<reference evidence="1" key="1">
    <citation type="submission" date="2021-10" db="EMBL/GenBank/DDBJ databases">
        <title>Melipona bicolor Genome sequencing and assembly.</title>
        <authorList>
            <person name="Araujo N.S."/>
            <person name="Arias M.C."/>
        </authorList>
    </citation>
    <scope>NUCLEOTIDE SEQUENCE</scope>
    <source>
        <strain evidence="1">USP_2M_L1-L4_2017</strain>
        <tissue evidence="1">Whole body</tissue>
    </source>
</reference>
<dbReference type="EMBL" id="JAHYIQ010000021">
    <property type="protein sequence ID" value="KAK1123027.1"/>
    <property type="molecule type" value="Genomic_DNA"/>
</dbReference>
<sequence>MATDTGNTSSLQQTIKSDIALFHNRTVICRFTERIVDASRFIRPMEKHRSYVKLFPLADPGECFAFARKNGTDERSVRKSVHSRHVQIVLRIAFLIRSGEVNHLEGRIALEFCSTLSLSTKKKEKEKERMRAEGRVEGMPGIRGLLFVFWCLDVLAVCATSNDQAIDNSRTLSRRKRYLIFPEGSNLQLVFCLTVGTYAKENDVVMGLTAALAWELPSTVDKKVSQLLHRRSRSVMFPKIEALLQSTGLDGKACVLRALCEAAQRDPSDLGKGSLIQELLHAIFTLPTDGGRFERSEDQAYEHAYQTREDCGHLYPTCRYSIYELEF</sequence>